<sequence>MKNSERIWDCVDEHAADYTALSDRVWAMPELAYGEFRSAEEHRAMLEAEGFRITTDPAGIPTALVGELGEDGPVFAFLGEYDALPGLSQEAGADAPVALPGNGNGHGCGHNMLGSAALLGAVAFAQYLKETGQKGRVRYYGCPAEEGGAAKAFMVRAGLFEDVDAAVTWHPATITRVDDMRSLANTRIDFTFHGRSSHAAAAPHLGRSALDGVELMNIGANYLREHIPQECRLHYAVLDAGGSAPNVVQARATVRYQLRAVDLATLLPVKERILQIASGAAQMSGTTVEHHVRSGVSNMLENPTMTDVMAAVMDRLGPVPYDAADYDYARRLQATMTDEDIEATYLRAGIKNFDDMALCDIVVPKDSPTAPMMGSTDVGDVSWVVPTVQCRVGTWAIGTPGHSWQVTAQGTSGQAHKGLIHAAKIMAGTAVELLEKPELLAAAKADMAAIHARTPYICPIPEGVPVPIIPRPANLAAE</sequence>
<protein>
    <submittedName>
        <fullName evidence="3">Amidohydrolase</fullName>
    </submittedName>
</protein>
<keyword evidence="4" id="KW-1185">Reference proteome</keyword>
<organism evidence="3 4">
    <name type="scientific">Pseudooceanicola albus</name>
    <dbReference type="NCBI Taxonomy" id="2692189"/>
    <lineage>
        <taxon>Bacteria</taxon>
        <taxon>Pseudomonadati</taxon>
        <taxon>Pseudomonadota</taxon>
        <taxon>Alphaproteobacteria</taxon>
        <taxon>Rhodobacterales</taxon>
        <taxon>Paracoccaceae</taxon>
        <taxon>Pseudooceanicola</taxon>
    </lineage>
</organism>
<dbReference type="SUPFAM" id="SSF53187">
    <property type="entry name" value="Zn-dependent exopeptidases"/>
    <property type="match status" value="1"/>
</dbReference>
<comment type="caution">
    <text evidence="3">The sequence shown here is derived from an EMBL/GenBank/DDBJ whole genome shotgun (WGS) entry which is preliminary data.</text>
</comment>
<dbReference type="GO" id="GO:0071713">
    <property type="term" value="F:para-aminobenzoyl-glutamate hydrolase activity"/>
    <property type="evidence" value="ECO:0007669"/>
    <property type="project" value="TreeGrafter"/>
</dbReference>
<dbReference type="FunFam" id="3.30.70.360:FF:000004">
    <property type="entry name" value="Peptidase M20 domain-containing protein 2"/>
    <property type="match status" value="1"/>
</dbReference>
<dbReference type="NCBIfam" id="TIGR01891">
    <property type="entry name" value="amidohydrolases"/>
    <property type="match status" value="1"/>
</dbReference>
<dbReference type="Pfam" id="PF01546">
    <property type="entry name" value="Peptidase_M20"/>
    <property type="match status" value="1"/>
</dbReference>
<dbReference type="InterPro" id="IPR052030">
    <property type="entry name" value="Peptidase_M20/M20A_hydrolases"/>
</dbReference>
<dbReference type="PANTHER" id="PTHR30575">
    <property type="entry name" value="PEPTIDASE M20"/>
    <property type="match status" value="1"/>
</dbReference>
<dbReference type="Gene3D" id="3.40.630.10">
    <property type="entry name" value="Zn peptidases"/>
    <property type="match status" value="2"/>
</dbReference>
<dbReference type="AlphaFoldDB" id="A0A6L7G3E1"/>
<keyword evidence="1 3" id="KW-0378">Hydrolase</keyword>
<accession>A0A6L7G3E1</accession>
<dbReference type="Pfam" id="PF07687">
    <property type="entry name" value="M20_dimer"/>
    <property type="match status" value="1"/>
</dbReference>
<dbReference type="PIRSF" id="PIRSF037227">
    <property type="entry name" value="Aminobenzoyl-glu_utiliz_pB"/>
    <property type="match status" value="1"/>
</dbReference>
<dbReference type="GO" id="GO:0005737">
    <property type="term" value="C:cytoplasm"/>
    <property type="evidence" value="ECO:0007669"/>
    <property type="project" value="TreeGrafter"/>
</dbReference>
<dbReference type="PANTHER" id="PTHR30575:SF0">
    <property type="entry name" value="XAA-ARG DIPEPTIDASE"/>
    <property type="match status" value="1"/>
</dbReference>
<dbReference type="InterPro" id="IPR036264">
    <property type="entry name" value="Bact_exopeptidase_dim_dom"/>
</dbReference>
<dbReference type="GO" id="GO:0016805">
    <property type="term" value="F:dipeptidase activity"/>
    <property type="evidence" value="ECO:0007669"/>
    <property type="project" value="TreeGrafter"/>
</dbReference>
<dbReference type="EMBL" id="WUMU01000006">
    <property type="protein sequence ID" value="MXN17956.1"/>
    <property type="molecule type" value="Genomic_DNA"/>
</dbReference>
<reference evidence="3 4" key="1">
    <citation type="submission" date="2019-12" db="EMBL/GenBank/DDBJ databases">
        <authorList>
            <person name="Li M."/>
        </authorList>
    </citation>
    <scope>NUCLEOTIDE SEQUENCE [LARGE SCALE GENOMIC DNA]</scope>
    <source>
        <strain evidence="3 4">GBMRC 2024</strain>
    </source>
</reference>
<dbReference type="RefSeq" id="WP_160893803.1">
    <property type="nucleotide sequence ID" value="NZ_WUMU01000006.1"/>
</dbReference>
<feature type="domain" description="Peptidase M20 dimerisation" evidence="2">
    <location>
        <begin position="189"/>
        <end position="278"/>
    </location>
</feature>
<dbReference type="InterPro" id="IPR011650">
    <property type="entry name" value="Peptidase_M20_dimer"/>
</dbReference>
<evidence type="ECO:0000313" key="4">
    <source>
        <dbReference type="Proteomes" id="UP000477911"/>
    </source>
</evidence>
<evidence type="ECO:0000313" key="3">
    <source>
        <dbReference type="EMBL" id="MXN17956.1"/>
    </source>
</evidence>
<dbReference type="InterPro" id="IPR017145">
    <property type="entry name" value="Aminobenzoyl-glu_utiliz_pB"/>
</dbReference>
<name>A0A6L7G3E1_9RHOB</name>
<gene>
    <name evidence="3" type="ORF">GR170_08920</name>
</gene>
<evidence type="ECO:0000256" key="1">
    <source>
        <dbReference type="ARBA" id="ARBA00022801"/>
    </source>
</evidence>
<dbReference type="SUPFAM" id="SSF55031">
    <property type="entry name" value="Bacterial exopeptidase dimerisation domain"/>
    <property type="match status" value="1"/>
</dbReference>
<dbReference type="Proteomes" id="UP000477911">
    <property type="component" value="Unassembled WGS sequence"/>
</dbReference>
<dbReference type="InterPro" id="IPR002933">
    <property type="entry name" value="Peptidase_M20"/>
</dbReference>
<dbReference type="InterPro" id="IPR017439">
    <property type="entry name" value="Amidohydrolase"/>
</dbReference>
<proteinExistence type="predicted"/>
<evidence type="ECO:0000259" key="2">
    <source>
        <dbReference type="Pfam" id="PF07687"/>
    </source>
</evidence>
<dbReference type="GO" id="GO:0046657">
    <property type="term" value="P:folic acid catabolic process"/>
    <property type="evidence" value="ECO:0007669"/>
    <property type="project" value="TreeGrafter"/>
</dbReference>